<dbReference type="EMBL" id="WPIK01000013">
    <property type="protein sequence ID" value="MVN22674.1"/>
    <property type="molecule type" value="Genomic_DNA"/>
</dbReference>
<reference evidence="2 3" key="1">
    <citation type="submission" date="2019-12" db="EMBL/GenBank/DDBJ databases">
        <title>Mucilaginibacter sp. HMF7410 genome sequencing and assembly.</title>
        <authorList>
            <person name="Kang H."/>
            <person name="Cha I."/>
            <person name="Kim H."/>
            <person name="Joh K."/>
        </authorList>
    </citation>
    <scope>NUCLEOTIDE SEQUENCE [LARGE SCALE GENOMIC DNA]</scope>
    <source>
        <strain evidence="2 3">HMF7410</strain>
    </source>
</reference>
<keyword evidence="1" id="KW-1133">Transmembrane helix</keyword>
<name>A0A7K1SZC4_9SPHI</name>
<accession>A0A7K1SZC4</accession>
<evidence type="ECO:0000313" key="3">
    <source>
        <dbReference type="Proteomes" id="UP000462014"/>
    </source>
</evidence>
<protein>
    <submittedName>
        <fullName evidence="2">Uncharacterized protein</fullName>
    </submittedName>
</protein>
<dbReference type="AlphaFoldDB" id="A0A7K1SZC4"/>
<proteinExistence type="predicted"/>
<keyword evidence="3" id="KW-1185">Reference proteome</keyword>
<dbReference type="Proteomes" id="UP000462014">
    <property type="component" value="Unassembled WGS sequence"/>
</dbReference>
<feature type="transmembrane region" description="Helical" evidence="1">
    <location>
        <begin position="80"/>
        <end position="100"/>
    </location>
</feature>
<evidence type="ECO:0000313" key="2">
    <source>
        <dbReference type="EMBL" id="MVN22674.1"/>
    </source>
</evidence>
<keyword evidence="1" id="KW-0812">Transmembrane</keyword>
<keyword evidence="1" id="KW-0472">Membrane</keyword>
<sequence length="252" mass="29011">MINLLTLLTYNNQIKPPALIFYSDNYKLLHIVYSNSNKVLTLNAKAILFLPGKNVYKSSIASGILNDGKVDIDFMMIKKAFCLLLFLVFFGFAEAAEIHLDQFILKENPFAKDEIAVVACDSAGNVLENINGLFNFTVNGFREELRFENGTAFYHHKLEKSSFLYLKHQDDFGSHGRLFYIYKHDSKLDPYKISWKLLVAIPIILILLGYMFKRFIIIAFVIFCLFSYFNYHGGLSLGTFFETIFDGLKHLF</sequence>
<feature type="transmembrane region" description="Helical" evidence="1">
    <location>
        <begin position="215"/>
        <end position="231"/>
    </location>
</feature>
<gene>
    <name evidence="2" type="ORF">GO621_14170</name>
</gene>
<feature type="transmembrane region" description="Helical" evidence="1">
    <location>
        <begin position="193"/>
        <end position="210"/>
    </location>
</feature>
<dbReference type="RefSeq" id="WP_157568168.1">
    <property type="nucleotide sequence ID" value="NZ_WPIK01000013.1"/>
</dbReference>
<organism evidence="2 3">
    <name type="scientific">Mucilaginibacter arboris</name>
    <dbReference type="NCBI Taxonomy" id="2682090"/>
    <lineage>
        <taxon>Bacteria</taxon>
        <taxon>Pseudomonadati</taxon>
        <taxon>Bacteroidota</taxon>
        <taxon>Sphingobacteriia</taxon>
        <taxon>Sphingobacteriales</taxon>
        <taxon>Sphingobacteriaceae</taxon>
        <taxon>Mucilaginibacter</taxon>
    </lineage>
</organism>
<comment type="caution">
    <text evidence="2">The sequence shown here is derived from an EMBL/GenBank/DDBJ whole genome shotgun (WGS) entry which is preliminary data.</text>
</comment>
<evidence type="ECO:0000256" key="1">
    <source>
        <dbReference type="SAM" id="Phobius"/>
    </source>
</evidence>